<dbReference type="KEGG" id="kak:Kalk_00490"/>
<dbReference type="InterPro" id="IPR024467">
    <property type="entry name" value="Xre/MbcA/ParS-like_toxin-bd"/>
</dbReference>
<dbReference type="Proteomes" id="UP000235116">
    <property type="component" value="Chromosome"/>
</dbReference>
<evidence type="ECO:0000313" key="2">
    <source>
        <dbReference type="EMBL" id="AUM11009.1"/>
    </source>
</evidence>
<dbReference type="OrthoDB" id="117888at2"/>
<dbReference type="RefSeq" id="WP_101892355.1">
    <property type="nucleotide sequence ID" value="NZ_CP022684.1"/>
</dbReference>
<sequence>MRISAITGIYGALQTLFVDESQWRGWIRKPNSDWNGLSAMDVMISGKLEDIQKVRNYLSAWTGQHNLYWKFTICSGNLHCFTWSSIWWITKKNSKDV</sequence>
<dbReference type="EMBL" id="CP022684">
    <property type="protein sequence ID" value="AUM11009.1"/>
    <property type="molecule type" value="Genomic_DNA"/>
</dbReference>
<evidence type="ECO:0000313" key="3">
    <source>
        <dbReference type="Proteomes" id="UP000235116"/>
    </source>
</evidence>
<name>A0A2K9LF76_9GAMM</name>
<dbReference type="Pfam" id="PF09722">
    <property type="entry name" value="Xre_MbcA_ParS_C"/>
    <property type="match status" value="1"/>
</dbReference>
<feature type="domain" description="Antitoxin Xre/MbcA/ParS-like toxin-binding" evidence="1">
    <location>
        <begin position="12"/>
        <end position="61"/>
    </location>
</feature>
<reference evidence="3" key="1">
    <citation type="submission" date="2017-08" db="EMBL/GenBank/DDBJ databases">
        <title>Direct submision.</title>
        <authorList>
            <person name="Kim S.-J."/>
            <person name="Rhee S.-K."/>
        </authorList>
    </citation>
    <scope>NUCLEOTIDE SEQUENCE [LARGE SCALE GENOMIC DNA]</scope>
    <source>
        <strain evidence="3">GI5</strain>
    </source>
</reference>
<keyword evidence="3" id="KW-1185">Reference proteome</keyword>
<proteinExistence type="predicted"/>
<evidence type="ECO:0000259" key="1">
    <source>
        <dbReference type="Pfam" id="PF09722"/>
    </source>
</evidence>
<dbReference type="AlphaFoldDB" id="A0A2K9LF76"/>
<organism evidence="2 3">
    <name type="scientific">Ketobacter alkanivorans</name>
    <dbReference type="NCBI Taxonomy" id="1917421"/>
    <lineage>
        <taxon>Bacteria</taxon>
        <taxon>Pseudomonadati</taxon>
        <taxon>Pseudomonadota</taxon>
        <taxon>Gammaproteobacteria</taxon>
        <taxon>Pseudomonadales</taxon>
        <taxon>Ketobacteraceae</taxon>
        <taxon>Ketobacter</taxon>
    </lineage>
</organism>
<accession>A0A2K9LF76</accession>
<gene>
    <name evidence="2" type="ORF">Kalk_00490</name>
</gene>
<protein>
    <recommendedName>
        <fullName evidence="1">Antitoxin Xre/MbcA/ParS-like toxin-binding domain-containing protein</fullName>
    </recommendedName>
</protein>